<evidence type="ECO:0000256" key="11">
    <source>
        <dbReference type="SAM" id="SignalP"/>
    </source>
</evidence>
<dbReference type="PROSITE" id="PS01036">
    <property type="entry name" value="HSP70_3"/>
    <property type="match status" value="1"/>
</dbReference>
<comment type="caution">
    <text evidence="12">The sequence shown here is derived from an EMBL/GenBank/DDBJ whole genome shotgun (WGS) entry which is preliminary data.</text>
</comment>
<dbReference type="FunFam" id="3.90.640.10:FF:000153">
    <property type="entry name" value="Endoplasmic reticulum chaperone BiP"/>
    <property type="match status" value="1"/>
</dbReference>
<evidence type="ECO:0000256" key="1">
    <source>
        <dbReference type="ARBA" id="ARBA00003955"/>
    </source>
</evidence>
<dbReference type="EMBL" id="MIGC01004488">
    <property type="protein sequence ID" value="PHJ18019.1"/>
    <property type="molecule type" value="Genomic_DNA"/>
</dbReference>
<comment type="subcellular location">
    <subcellularLocation>
        <location evidence="2">Endoplasmic reticulum lumen</location>
    </subcellularLocation>
</comment>
<evidence type="ECO:0000256" key="5">
    <source>
        <dbReference type="ARBA" id="ARBA00022741"/>
    </source>
</evidence>
<dbReference type="FunFam" id="2.60.34.10:FF:000002">
    <property type="entry name" value="Heat shock 70 kDa"/>
    <property type="match status" value="1"/>
</dbReference>
<dbReference type="SUPFAM" id="SSF53067">
    <property type="entry name" value="Actin-like ATPase domain"/>
    <property type="match status" value="2"/>
</dbReference>
<dbReference type="SUPFAM" id="SSF100934">
    <property type="entry name" value="Heat shock protein 70kD (HSP70), C-terminal subdomain"/>
    <property type="match status" value="1"/>
</dbReference>
<dbReference type="Gene3D" id="3.90.640.10">
    <property type="entry name" value="Actin, Chain A, domain 4"/>
    <property type="match status" value="1"/>
</dbReference>
<organism evidence="12 13">
    <name type="scientific">Cystoisospora suis</name>
    <dbReference type="NCBI Taxonomy" id="483139"/>
    <lineage>
        <taxon>Eukaryota</taxon>
        <taxon>Sar</taxon>
        <taxon>Alveolata</taxon>
        <taxon>Apicomplexa</taxon>
        <taxon>Conoidasida</taxon>
        <taxon>Coccidia</taxon>
        <taxon>Eucoccidiorida</taxon>
        <taxon>Eimeriorina</taxon>
        <taxon>Sarcocystidae</taxon>
        <taxon>Cystoisospora</taxon>
    </lineage>
</organism>
<evidence type="ECO:0000313" key="12">
    <source>
        <dbReference type="EMBL" id="PHJ18019.1"/>
    </source>
</evidence>
<evidence type="ECO:0000313" key="13">
    <source>
        <dbReference type="Proteomes" id="UP000221165"/>
    </source>
</evidence>
<name>A0A2C6KLL5_9APIC</name>
<dbReference type="NCBIfam" id="NF001413">
    <property type="entry name" value="PRK00290.1"/>
    <property type="match status" value="1"/>
</dbReference>
<dbReference type="Gene3D" id="1.20.1270.10">
    <property type="match status" value="1"/>
</dbReference>
<dbReference type="PROSITE" id="PS00297">
    <property type="entry name" value="HSP70_1"/>
    <property type="match status" value="1"/>
</dbReference>
<dbReference type="VEuPathDB" id="ToxoDB:CSUI_008158"/>
<evidence type="ECO:0000256" key="6">
    <source>
        <dbReference type="ARBA" id="ARBA00022824"/>
    </source>
</evidence>
<keyword evidence="9" id="KW-0175">Coiled coil</keyword>
<dbReference type="Gene3D" id="2.60.34.10">
    <property type="entry name" value="Substrate Binding Domain Of DNAk, Chain A, domain 1"/>
    <property type="match status" value="1"/>
</dbReference>
<dbReference type="RefSeq" id="XP_067919731.1">
    <property type="nucleotide sequence ID" value="XM_068068295.1"/>
</dbReference>
<dbReference type="GO" id="GO:0005524">
    <property type="term" value="F:ATP binding"/>
    <property type="evidence" value="ECO:0007669"/>
    <property type="project" value="UniProtKB-KW"/>
</dbReference>
<keyword evidence="7 8" id="KW-0067">ATP-binding</keyword>
<gene>
    <name evidence="12" type="ORF">CSUI_008158</name>
</gene>
<dbReference type="InterPro" id="IPR029047">
    <property type="entry name" value="HSP70_peptide-bd_sf"/>
</dbReference>
<dbReference type="FunFam" id="3.30.420.40:FF:000172">
    <property type="entry name" value="Heat shock 70 kDa protein"/>
    <property type="match status" value="1"/>
</dbReference>
<dbReference type="GO" id="GO:0006986">
    <property type="term" value="P:response to unfolded protein"/>
    <property type="evidence" value="ECO:0007669"/>
    <property type="project" value="UniProtKB-ARBA"/>
</dbReference>
<accession>A0A2C6KLL5</accession>
<sequence length="668" mass="73618">MASWTRSLCLLALLFNLCVVHPVLGADEDKADGEEKVKDVVIGIDLGTTYSCVGVYRHGRVDIIPNDQGNRITPSYVAFTDDDRKIGEAAKNEATINPTNTLFDVKRLIGRRFNEKEVQRDKELLPYEIFNKDGKPYIRVLVKGQPKILAPEEVSAMVLTKMKETAENFLGKEVKNAVVTVPAYFNDAQRQATKDAGAIAGLNVIRIINEPTAAAIAYGLDKKNEKTILVYDLGGGTFDVSILVIDNGVFEVLATSGDTHLGGEDFDQRVMDYFIKLVKKKHDKDLRSDKRALQKLRREVERAKRALSSQHQVKVEVEGLMEGLDFSETLTRAKFEELNSDLFQKTLKPVKQVMEDADLQKSQIDEIVLVGGSTRIPKIQQLIKEFFNGKEPNRGINPDEAVAYGAAVQAGILSGEGAQDMVLLDVTPLTLGIETAGGVMAKIINKNTVIPTKKTQTFSTYSDNQSAVLIQVFEGERPMTKNNHLLGKFELTGIPPAPRGVPQIEVTFDVDRNGILNVSAVDKGTGKSEKITITNDKGRLTPEEIERMIAEAEKFAEEDKKTKEKVDARNALEGYLHSMKTTVEDKDKLADKIEEDDKKTIMDKVTEAQEWLTTNPDADAEEMRDKLKDVEAVCNPIISKVYGQTGGPGAGGASSGADDDDYGGHDEL</sequence>
<dbReference type="FunFam" id="3.30.30.30:FF:000001">
    <property type="entry name" value="heat shock 70 kDa protein-like"/>
    <property type="match status" value="1"/>
</dbReference>
<proteinExistence type="inferred from homology"/>
<feature type="coiled-coil region" evidence="9">
    <location>
        <begin position="279"/>
        <end position="313"/>
    </location>
</feature>
<dbReference type="Gene3D" id="3.30.420.40">
    <property type="match status" value="2"/>
</dbReference>
<dbReference type="FunFam" id="3.30.420.40:FF:000026">
    <property type="entry name" value="Heat shock protein 70"/>
    <property type="match status" value="1"/>
</dbReference>
<evidence type="ECO:0000256" key="8">
    <source>
        <dbReference type="RuleBase" id="RU003322"/>
    </source>
</evidence>
<feature type="chain" id="PRO_5013152252" evidence="11">
    <location>
        <begin position="26"/>
        <end position="668"/>
    </location>
</feature>
<dbReference type="InterPro" id="IPR042050">
    <property type="entry name" value="BIP_NBD"/>
</dbReference>
<dbReference type="InterPro" id="IPR043129">
    <property type="entry name" value="ATPase_NBD"/>
</dbReference>
<comment type="function">
    <text evidence="1">Probably plays a role in facilitating the assembly of multimeric protein complexes inside the ER.</text>
</comment>
<dbReference type="GO" id="GO:0140662">
    <property type="term" value="F:ATP-dependent protein folding chaperone"/>
    <property type="evidence" value="ECO:0007669"/>
    <property type="project" value="InterPro"/>
</dbReference>
<keyword evidence="4 11" id="KW-0732">Signal</keyword>
<dbReference type="AlphaFoldDB" id="A0A2C6KLL5"/>
<keyword evidence="5 8" id="KW-0547">Nucleotide-binding</keyword>
<dbReference type="OrthoDB" id="2401965at2759"/>
<reference evidence="12 13" key="1">
    <citation type="journal article" date="2017" name="Int. J. Parasitol.">
        <title>The genome of the protozoan parasite Cystoisospora suis and a reverse vaccinology approach to identify vaccine candidates.</title>
        <authorList>
            <person name="Palmieri N."/>
            <person name="Shrestha A."/>
            <person name="Ruttkowski B."/>
            <person name="Beck T."/>
            <person name="Vogl C."/>
            <person name="Tomley F."/>
            <person name="Blake D.P."/>
            <person name="Joachim A."/>
        </authorList>
    </citation>
    <scope>NUCLEOTIDE SEQUENCE [LARGE SCALE GENOMIC DNA]</scope>
    <source>
        <strain evidence="12 13">Wien I</strain>
    </source>
</reference>
<dbReference type="InterPro" id="IPR013126">
    <property type="entry name" value="Hsp_70_fam"/>
</dbReference>
<evidence type="ECO:0000256" key="10">
    <source>
        <dbReference type="SAM" id="MobiDB-lite"/>
    </source>
</evidence>
<dbReference type="SUPFAM" id="SSF100920">
    <property type="entry name" value="Heat shock protein 70kD (HSP70), peptide-binding domain"/>
    <property type="match status" value="1"/>
</dbReference>
<dbReference type="InterPro" id="IPR018181">
    <property type="entry name" value="Heat_shock_70_CS"/>
</dbReference>
<evidence type="ECO:0000256" key="2">
    <source>
        <dbReference type="ARBA" id="ARBA00004319"/>
    </source>
</evidence>
<protein>
    <submittedName>
        <fullName evidence="12">Chaperonin protein</fullName>
    </submittedName>
</protein>
<dbReference type="Pfam" id="PF00012">
    <property type="entry name" value="HSP70"/>
    <property type="match status" value="1"/>
</dbReference>
<evidence type="ECO:0000256" key="3">
    <source>
        <dbReference type="ARBA" id="ARBA00007381"/>
    </source>
</evidence>
<dbReference type="GeneID" id="94431506"/>
<dbReference type="Proteomes" id="UP000221165">
    <property type="component" value="Unassembled WGS sequence"/>
</dbReference>
<dbReference type="GO" id="GO:0005788">
    <property type="term" value="C:endoplasmic reticulum lumen"/>
    <property type="evidence" value="ECO:0007669"/>
    <property type="project" value="UniProtKB-SubCell"/>
</dbReference>
<evidence type="ECO:0000256" key="7">
    <source>
        <dbReference type="ARBA" id="ARBA00022840"/>
    </source>
</evidence>
<dbReference type="PROSITE" id="PS00329">
    <property type="entry name" value="HSP70_2"/>
    <property type="match status" value="1"/>
</dbReference>
<feature type="compositionally biased region" description="Gly residues" evidence="10">
    <location>
        <begin position="644"/>
        <end position="654"/>
    </location>
</feature>
<dbReference type="PRINTS" id="PR00301">
    <property type="entry name" value="HEATSHOCK70"/>
</dbReference>
<evidence type="ECO:0000256" key="4">
    <source>
        <dbReference type="ARBA" id="ARBA00022729"/>
    </source>
</evidence>
<dbReference type="InterPro" id="IPR029048">
    <property type="entry name" value="HSP70_C_sf"/>
</dbReference>
<feature type="signal peptide" evidence="11">
    <location>
        <begin position="1"/>
        <end position="25"/>
    </location>
</feature>
<keyword evidence="13" id="KW-1185">Reference proteome</keyword>
<keyword evidence="6" id="KW-0256">Endoplasmic reticulum</keyword>
<dbReference type="FunFam" id="3.30.420.40:FF:000020">
    <property type="entry name" value="Chaperone protein HscA homolog"/>
    <property type="match status" value="1"/>
</dbReference>
<feature type="region of interest" description="Disordered" evidence="10">
    <location>
        <begin position="640"/>
        <end position="668"/>
    </location>
</feature>
<dbReference type="PANTHER" id="PTHR19375">
    <property type="entry name" value="HEAT SHOCK PROTEIN 70KDA"/>
    <property type="match status" value="1"/>
</dbReference>
<evidence type="ECO:0000256" key="9">
    <source>
        <dbReference type="SAM" id="Coils"/>
    </source>
</evidence>
<comment type="similarity">
    <text evidence="3 8">Belongs to the heat shock protein 70 family.</text>
</comment>
<dbReference type="CDD" id="cd10241">
    <property type="entry name" value="ASKHA_NBD_HSP70_BiP"/>
    <property type="match status" value="1"/>
</dbReference>